<dbReference type="STRING" id="1842727.RD110_11040"/>
<dbReference type="OrthoDB" id="9810174at2"/>
<protein>
    <recommendedName>
        <fullName evidence="3">Phage tail protein</fullName>
    </recommendedName>
</protein>
<proteinExistence type="predicted"/>
<keyword evidence="2" id="KW-1185">Reference proteome</keyword>
<evidence type="ECO:0000313" key="2">
    <source>
        <dbReference type="Proteomes" id="UP000186609"/>
    </source>
</evidence>
<accession>A0A1P8JV89</accession>
<dbReference type="AlphaFoldDB" id="A0A1P8JV89"/>
<dbReference type="KEGG" id="rhy:RD110_11040"/>
<dbReference type="RefSeq" id="WP_076199409.1">
    <property type="nucleotide sequence ID" value="NZ_CP019236.1"/>
</dbReference>
<sequence length="147" mass="14980">MAVQTTLASLSTNAALNGPDGASDPPSTLDDAIRYHGAFIATLRDQADAITNQTWQNLTASRAINTTYTNSTGRSIMVAASASGLVANSTLAVAWNIAGVSGIGINVATAGSTPANTTLTACALIPNGATYVFAVTQGSLTSWFELR</sequence>
<reference evidence="1 2" key="1">
    <citation type="submission" date="2017-01" db="EMBL/GenBank/DDBJ databases">
        <authorList>
            <person name="Mah S.A."/>
            <person name="Swanson W.J."/>
            <person name="Moy G.W."/>
            <person name="Vacquier V.D."/>
        </authorList>
    </citation>
    <scope>NUCLEOTIDE SEQUENCE [LARGE SCALE GENOMIC DNA]</scope>
    <source>
        <strain evidence="1 2">DCY110</strain>
    </source>
</reference>
<gene>
    <name evidence="1" type="ORF">RD110_11040</name>
</gene>
<evidence type="ECO:0000313" key="1">
    <source>
        <dbReference type="EMBL" id="APW37662.1"/>
    </source>
</evidence>
<evidence type="ECO:0008006" key="3">
    <source>
        <dbReference type="Google" id="ProtNLM"/>
    </source>
</evidence>
<dbReference type="Proteomes" id="UP000186609">
    <property type="component" value="Chromosome"/>
</dbReference>
<organism evidence="1 2">
    <name type="scientific">Rhodoferax koreensis</name>
    <dbReference type="NCBI Taxonomy" id="1842727"/>
    <lineage>
        <taxon>Bacteria</taxon>
        <taxon>Pseudomonadati</taxon>
        <taxon>Pseudomonadota</taxon>
        <taxon>Betaproteobacteria</taxon>
        <taxon>Burkholderiales</taxon>
        <taxon>Comamonadaceae</taxon>
        <taxon>Rhodoferax</taxon>
    </lineage>
</organism>
<dbReference type="EMBL" id="CP019236">
    <property type="protein sequence ID" value="APW37662.1"/>
    <property type="molecule type" value="Genomic_DNA"/>
</dbReference>
<name>A0A1P8JV89_9BURK</name>